<dbReference type="AlphaFoldDB" id="A0A7C5L566"/>
<dbReference type="InterPro" id="IPR011990">
    <property type="entry name" value="TPR-like_helical_dom_sf"/>
</dbReference>
<dbReference type="EMBL" id="DRNB01000186">
    <property type="protein sequence ID" value="HHJ64285.1"/>
    <property type="molecule type" value="Genomic_DNA"/>
</dbReference>
<proteinExistence type="predicted"/>
<name>A0A7C5L566_AQUAO</name>
<sequence length="469" mass="54603">MWKPTKLFSALLGAAVFAFGSTLSESISLEVKIVGKVLEEKPRLLPPERIELKDRTTYYDLSGELLEPPAYIEEVTPEPLRAGSACGEPRDRAYYRAGIRYYLRGDLRRAESRLLDVLSLQNSAFLPQSEYILGLIYARTGRERSALRFFESSCSAPHPYREAACSALYALRFKLEGEPAQVDKPSLWRVVYEIKKENRVSTPDCEGAVFRAYCSYVKDFAEGRVNEEYPESTEIRRAILLLRRGELQQARRLLQKHAGPLSRYRSVALYYLGVVAYREGNREETYRLASLLETSRPDLSRNLHLLLSRENLLYSKIAYRLTGDVKTLRSSGILSYNAGRYKVAYLELTRSGDHLLAAWAAIRDGDYRRAYRSLRLVEERDRDYYLWLLETLYWLGRDGEMEGILGKIEGEYPDLYREYMGWLLFRRGEWLKAHRFFDDPYHRALTLYNAGRYREVLRVLERGNTFKER</sequence>
<keyword evidence="1" id="KW-0732">Signal</keyword>
<dbReference type="Proteomes" id="UP000885792">
    <property type="component" value="Unassembled WGS sequence"/>
</dbReference>
<protein>
    <submittedName>
        <fullName evidence="2">Uncharacterized protein</fullName>
    </submittedName>
</protein>
<organism evidence="2">
    <name type="scientific">Aquifex aeolicus</name>
    <dbReference type="NCBI Taxonomy" id="63363"/>
    <lineage>
        <taxon>Bacteria</taxon>
        <taxon>Pseudomonadati</taxon>
        <taxon>Aquificota</taxon>
        <taxon>Aquificia</taxon>
        <taxon>Aquificales</taxon>
        <taxon>Aquificaceae</taxon>
        <taxon>Aquifex</taxon>
    </lineage>
</organism>
<feature type="signal peptide" evidence="1">
    <location>
        <begin position="1"/>
        <end position="20"/>
    </location>
</feature>
<dbReference type="Gene3D" id="1.25.40.10">
    <property type="entry name" value="Tetratricopeptide repeat domain"/>
    <property type="match status" value="1"/>
</dbReference>
<feature type="non-terminal residue" evidence="2">
    <location>
        <position position="469"/>
    </location>
</feature>
<feature type="chain" id="PRO_5027632690" evidence="1">
    <location>
        <begin position="21"/>
        <end position="469"/>
    </location>
</feature>
<accession>A0A7C5L566</accession>
<evidence type="ECO:0000256" key="1">
    <source>
        <dbReference type="SAM" id="SignalP"/>
    </source>
</evidence>
<comment type="caution">
    <text evidence="2">The sequence shown here is derived from an EMBL/GenBank/DDBJ whole genome shotgun (WGS) entry which is preliminary data.</text>
</comment>
<reference evidence="2" key="1">
    <citation type="journal article" date="2020" name="mSystems">
        <title>Genome- and Community-Level Interaction Insights into Carbon Utilization and Element Cycling Functions of Hydrothermarchaeota in Hydrothermal Sediment.</title>
        <authorList>
            <person name="Zhou Z."/>
            <person name="Liu Y."/>
            <person name="Xu W."/>
            <person name="Pan J."/>
            <person name="Luo Z.H."/>
            <person name="Li M."/>
        </authorList>
    </citation>
    <scope>NUCLEOTIDE SEQUENCE [LARGE SCALE GENOMIC DNA]</scope>
    <source>
        <strain evidence="2">HyVt-501</strain>
    </source>
</reference>
<gene>
    <name evidence="2" type="ORF">ENJ61_05185</name>
</gene>
<evidence type="ECO:0000313" key="2">
    <source>
        <dbReference type="EMBL" id="HHJ64285.1"/>
    </source>
</evidence>